<dbReference type="InterPro" id="IPR001131">
    <property type="entry name" value="Peptidase_M24B_aminopep-P_CS"/>
</dbReference>
<feature type="region of interest" description="Disordered" evidence="9">
    <location>
        <begin position="830"/>
        <end position="970"/>
    </location>
</feature>
<reference evidence="12" key="1">
    <citation type="journal article" date="2019" name="Int. J. Syst. Evol. Microbiol.">
        <title>The Global Catalogue of Microorganisms (GCM) 10K type strain sequencing project: providing services to taxonomists for standard genome sequencing and annotation.</title>
        <authorList>
            <consortium name="The Broad Institute Genomics Platform"/>
            <consortium name="The Broad Institute Genome Sequencing Center for Infectious Disease"/>
            <person name="Wu L."/>
            <person name="Ma J."/>
        </authorList>
    </citation>
    <scope>NUCLEOTIDE SEQUENCE [LARGE SCALE GENOMIC DNA]</scope>
    <source>
        <strain evidence="12">NBRC 106348</strain>
    </source>
</reference>
<proteinExistence type="inferred from homology"/>
<keyword evidence="7" id="KW-0464">Manganese</keyword>
<comment type="catalytic activity">
    <reaction evidence="1">
        <text>Release of any N-terminal amino acid, including proline, that is linked to proline, even from a dipeptide or tripeptide.</text>
        <dbReference type="EC" id="3.4.11.9"/>
    </reaction>
</comment>
<evidence type="ECO:0000313" key="12">
    <source>
        <dbReference type="Proteomes" id="UP001157091"/>
    </source>
</evidence>
<dbReference type="Pfam" id="PF00557">
    <property type="entry name" value="Peptidase_M24"/>
    <property type="match status" value="1"/>
</dbReference>
<feature type="compositionally biased region" description="Low complexity" evidence="9">
    <location>
        <begin position="1239"/>
        <end position="1250"/>
    </location>
</feature>
<feature type="compositionally biased region" description="Basic and acidic residues" evidence="9">
    <location>
        <begin position="830"/>
        <end position="841"/>
    </location>
</feature>
<keyword evidence="6" id="KW-0378">Hydrolase</keyword>
<evidence type="ECO:0000313" key="11">
    <source>
        <dbReference type="EMBL" id="GMA22525.1"/>
    </source>
</evidence>
<evidence type="ECO:0000256" key="5">
    <source>
        <dbReference type="ARBA" id="ARBA00022723"/>
    </source>
</evidence>
<dbReference type="SUPFAM" id="SSF53092">
    <property type="entry name" value="Creatinase/prolidase N-terminal domain"/>
    <property type="match status" value="1"/>
</dbReference>
<dbReference type="InterPro" id="IPR036005">
    <property type="entry name" value="Creatinase/aminopeptidase-like"/>
</dbReference>
<dbReference type="CDD" id="cd01087">
    <property type="entry name" value="Prolidase"/>
    <property type="match status" value="1"/>
</dbReference>
<feature type="compositionally biased region" description="Basic and acidic residues" evidence="9">
    <location>
        <begin position="1"/>
        <end position="16"/>
    </location>
</feature>
<organism evidence="11 12">
    <name type="scientific">Luteimicrobium album</name>
    <dbReference type="NCBI Taxonomy" id="1054550"/>
    <lineage>
        <taxon>Bacteria</taxon>
        <taxon>Bacillati</taxon>
        <taxon>Actinomycetota</taxon>
        <taxon>Actinomycetes</taxon>
        <taxon>Micrococcales</taxon>
        <taxon>Luteimicrobium</taxon>
    </lineage>
</organism>
<dbReference type="Pfam" id="PF05195">
    <property type="entry name" value="AMP_N"/>
    <property type="match status" value="1"/>
</dbReference>
<feature type="region of interest" description="Disordered" evidence="9">
    <location>
        <begin position="655"/>
        <end position="687"/>
    </location>
</feature>
<feature type="region of interest" description="Disordered" evidence="9">
    <location>
        <begin position="517"/>
        <end position="544"/>
    </location>
</feature>
<dbReference type="InterPro" id="IPR052433">
    <property type="entry name" value="X-Pro_dipept-like"/>
</dbReference>
<dbReference type="Proteomes" id="UP001157091">
    <property type="component" value="Unassembled WGS sequence"/>
</dbReference>
<evidence type="ECO:0000256" key="6">
    <source>
        <dbReference type="ARBA" id="ARBA00022801"/>
    </source>
</evidence>
<feature type="region of interest" description="Disordered" evidence="9">
    <location>
        <begin position="1117"/>
        <end position="1261"/>
    </location>
</feature>
<feature type="region of interest" description="Disordered" evidence="9">
    <location>
        <begin position="1"/>
        <end position="62"/>
    </location>
</feature>
<feature type="compositionally biased region" description="Low complexity" evidence="9">
    <location>
        <begin position="756"/>
        <end position="766"/>
    </location>
</feature>
<feature type="compositionally biased region" description="Low complexity" evidence="9">
    <location>
        <begin position="1153"/>
        <end position="1162"/>
    </location>
</feature>
<feature type="compositionally biased region" description="Basic and acidic residues" evidence="9">
    <location>
        <begin position="767"/>
        <end position="792"/>
    </location>
</feature>
<dbReference type="SUPFAM" id="SSF55920">
    <property type="entry name" value="Creatinase/aminopeptidase"/>
    <property type="match status" value="1"/>
</dbReference>
<accession>A0ABQ6HVJ2</accession>
<feature type="compositionally biased region" description="Basic residues" evidence="9">
    <location>
        <begin position="1251"/>
        <end position="1261"/>
    </location>
</feature>
<protein>
    <recommendedName>
        <fullName evidence="4">Xaa-Pro aminopeptidase</fullName>
        <ecNumber evidence="4">3.4.11.9</ecNumber>
    </recommendedName>
</protein>
<dbReference type="PROSITE" id="PS00491">
    <property type="entry name" value="PROLINE_PEPTIDASE"/>
    <property type="match status" value="1"/>
</dbReference>
<evidence type="ECO:0000256" key="7">
    <source>
        <dbReference type="ARBA" id="ARBA00023211"/>
    </source>
</evidence>
<feature type="compositionally biased region" description="Basic and acidic residues" evidence="9">
    <location>
        <begin position="1164"/>
        <end position="1182"/>
    </location>
</feature>
<dbReference type="PANTHER" id="PTHR43226:SF4">
    <property type="entry name" value="XAA-PRO AMINOPEPTIDASE 3"/>
    <property type="match status" value="1"/>
</dbReference>
<feature type="domain" description="Aminopeptidase P N-terminal" evidence="10">
    <location>
        <begin position="64"/>
        <end position="219"/>
    </location>
</feature>
<comment type="similarity">
    <text evidence="3 8">Belongs to the peptidase M24B family.</text>
</comment>
<feature type="region of interest" description="Disordered" evidence="9">
    <location>
        <begin position="729"/>
        <end position="800"/>
    </location>
</feature>
<evidence type="ECO:0000256" key="9">
    <source>
        <dbReference type="SAM" id="MobiDB-lite"/>
    </source>
</evidence>
<evidence type="ECO:0000256" key="3">
    <source>
        <dbReference type="ARBA" id="ARBA00008766"/>
    </source>
</evidence>
<keyword evidence="5 8" id="KW-0479">Metal-binding</keyword>
<feature type="compositionally biased region" description="Gly residues" evidence="9">
    <location>
        <begin position="1210"/>
        <end position="1220"/>
    </location>
</feature>
<feature type="region of interest" description="Disordered" evidence="9">
    <location>
        <begin position="1021"/>
        <end position="1088"/>
    </location>
</feature>
<dbReference type="Gene3D" id="3.90.230.10">
    <property type="entry name" value="Creatinase/methionine aminopeptidase superfamily"/>
    <property type="match status" value="1"/>
</dbReference>
<keyword evidence="12" id="KW-1185">Reference proteome</keyword>
<comment type="caution">
    <text evidence="11">The sequence shown here is derived from an EMBL/GenBank/DDBJ whole genome shotgun (WGS) entry which is preliminary data.</text>
</comment>
<evidence type="ECO:0000256" key="1">
    <source>
        <dbReference type="ARBA" id="ARBA00001424"/>
    </source>
</evidence>
<sequence length="1261" mass="134741">MRDWTHDDVPRFREPPTSETGAPADAQSVESRNENRSQRPQSEAFRSFITSGWGPRAATGTTRSAAADYAAVRRARLSARFPGVRLVIPAGGLRTRSNDTDYRFRAHSAFAHLTGTGTELEPDSVLVLHPVTGTDGAGGTTEGHEAVLYVRPLAGRDTEEFYADSRYGEFWVGARPSLDDVEELTGIRAEHVDGLRDALAKDVGTGGIQVLVVTDADEAVEDLVDEVRASEGVVEEAAAKIEQHTDDALVEAVSELRLVKDEYEVQQMRDAVGATIDGFEEVVRELSAAAAHPRGERVVETTFDAHARLAGNAVGYETIAASGEHATTLHWITNDGVVREGDLLLLDAGVEVESLYTADVTRTLPVDGTFTDVQRRVYQAVLDAADAAFAVAVPGARFRDVHAAAMEVIAARLEEWGLLPDGVSAAASLAPEGQYHRRWMVHGTSHHLGIDVHDCAQARRELYLDGVLEPGMVFTIEPGLYFKADDLTVPEEYRGIGVRIEDDVLVTADGNENLSAALPAAPTTSRRGWPASADSRSTPPGGLLRGVVRARRRPLLALRARLGLGPGGHRGLVLRGRAVGRLRGGRCGRRLLGGLSRGGGLLGLGRRGLRGGRCRGRGDVLEPAAVPRLARRRLEPRRDGGCRRCGRLSGRLLTGRARGRRRRDGPARRAGRRRRLRGLRCGARRPGLSEPELAEHLPRLARALGDAQDRVRGRDDLRLRREVALIARQGVGDQPEEHAERRADTDRRDDRRGRVAPAEQRQQQAHEQAEPRAGREPGDRDARVREPPRDPFDGLEPLADDRDVLDGEVLVGQEVDGLLRLEVGGVAGDLDTRRRGRDAGHGVRARHGHATQSVPDRARLPRPTGTGGAAIIRETLRGDAQVGRDRPSRGLPREQRGAERAGLGAQPGGPELGDRVHGEACADRAVEGVEQGVAGEDQATADDDGAQPERADQPGDEVGEPVDAVLPDLGGDPVAGLRTLEDAACAVGHGPGAGRVLPGDAGGRPVGLDAATAAARAEVARRRAAVADLAGPAPTREDAAAEHERRRDPGADREERVVARAPARAEAPLREPGRPRVVPEPDGDARGLLDERAQWQVAPAQVLGPDDDARVLVDQAGRHDSDGRDVPLGRHRGPQLTHDAEDRVRGAVGIGGASARRCGAAGDDPGRVHDRALDGRPAHVEREDDGLGGTRGTGAHRVALSGDVGRDVGHGGPSGGGQGSGRSEARRFPALRTGSQVTAVFRAPPCAPARRASRRAPRLRA</sequence>
<evidence type="ECO:0000256" key="8">
    <source>
        <dbReference type="RuleBase" id="RU000590"/>
    </source>
</evidence>
<dbReference type="EMBL" id="BSUK01000001">
    <property type="protein sequence ID" value="GMA22525.1"/>
    <property type="molecule type" value="Genomic_DNA"/>
</dbReference>
<dbReference type="Gene3D" id="3.40.350.10">
    <property type="entry name" value="Creatinase/prolidase N-terminal domain"/>
    <property type="match status" value="1"/>
</dbReference>
<dbReference type="PANTHER" id="PTHR43226">
    <property type="entry name" value="XAA-PRO AMINOPEPTIDASE 3"/>
    <property type="match status" value="1"/>
</dbReference>
<dbReference type="EC" id="3.4.11.9" evidence="4"/>
<comment type="cofactor">
    <cofactor evidence="2">
        <name>Mn(2+)</name>
        <dbReference type="ChEBI" id="CHEBI:29035"/>
    </cofactor>
</comment>
<feature type="compositionally biased region" description="Basic and acidic residues" evidence="9">
    <location>
        <begin position="1035"/>
        <end position="1058"/>
    </location>
</feature>
<dbReference type="InterPro" id="IPR000994">
    <property type="entry name" value="Pept_M24"/>
</dbReference>
<evidence type="ECO:0000256" key="2">
    <source>
        <dbReference type="ARBA" id="ARBA00001936"/>
    </source>
</evidence>
<dbReference type="SMART" id="SM01011">
    <property type="entry name" value="AMP_N"/>
    <property type="match status" value="1"/>
</dbReference>
<evidence type="ECO:0000259" key="10">
    <source>
        <dbReference type="SMART" id="SM01011"/>
    </source>
</evidence>
<name>A0ABQ6HVJ2_9MICO</name>
<feature type="compositionally biased region" description="Basic and acidic residues" evidence="9">
    <location>
        <begin position="874"/>
        <end position="899"/>
    </location>
</feature>
<dbReference type="InterPro" id="IPR007865">
    <property type="entry name" value="Aminopep_P_N"/>
</dbReference>
<feature type="compositionally biased region" description="Basic residues" evidence="9">
    <location>
        <begin position="657"/>
        <end position="678"/>
    </location>
</feature>
<dbReference type="InterPro" id="IPR029149">
    <property type="entry name" value="Creatin/AminoP/Spt16_N"/>
</dbReference>
<gene>
    <name evidence="11" type="ORF">GCM10025864_02840</name>
</gene>
<evidence type="ECO:0000256" key="4">
    <source>
        <dbReference type="ARBA" id="ARBA00012574"/>
    </source>
</evidence>
<feature type="compositionally biased region" description="Basic and acidic residues" evidence="9">
    <location>
        <begin position="912"/>
        <end position="927"/>
    </location>
</feature>
<feature type="compositionally biased region" description="Basic and acidic residues" evidence="9">
    <location>
        <begin position="1117"/>
        <end position="1128"/>
    </location>
</feature>
<feature type="compositionally biased region" description="Basic and acidic residues" evidence="9">
    <location>
        <begin position="1067"/>
        <end position="1088"/>
    </location>
</feature>
<feature type="compositionally biased region" description="Basic and acidic residues" evidence="9">
    <location>
        <begin position="735"/>
        <end position="753"/>
    </location>
</feature>